<organism evidence="2 3">
    <name type="scientific">Geodermatophilus tzadiensis</name>
    <dbReference type="NCBI Taxonomy" id="1137988"/>
    <lineage>
        <taxon>Bacteria</taxon>
        <taxon>Bacillati</taxon>
        <taxon>Actinomycetota</taxon>
        <taxon>Actinomycetes</taxon>
        <taxon>Geodermatophilales</taxon>
        <taxon>Geodermatophilaceae</taxon>
        <taxon>Geodermatophilus</taxon>
    </lineage>
</organism>
<keyword evidence="1" id="KW-0812">Transmembrane</keyword>
<keyword evidence="1" id="KW-0472">Membrane</keyword>
<evidence type="ECO:0000313" key="3">
    <source>
        <dbReference type="Proteomes" id="UP000239210"/>
    </source>
</evidence>
<dbReference type="Proteomes" id="UP000239210">
    <property type="component" value="Unassembled WGS sequence"/>
</dbReference>
<keyword evidence="3" id="KW-1185">Reference proteome</keyword>
<gene>
    <name evidence="2" type="ORF">LY71_114119</name>
</gene>
<evidence type="ECO:0000256" key="1">
    <source>
        <dbReference type="SAM" id="Phobius"/>
    </source>
</evidence>
<proteinExistence type="predicted"/>
<keyword evidence="1" id="KW-1133">Transmembrane helix</keyword>
<accession>A0A2T0TP89</accession>
<dbReference type="AlphaFoldDB" id="A0A2T0TP89"/>
<sequence length="60" mass="6012">MYGRDVRAALVVTAVLVLVVVGVTGVVLGEADDSPGLQGLGVLLAVSAIALGVRAARRAR</sequence>
<name>A0A2T0TP89_9ACTN</name>
<protein>
    <submittedName>
        <fullName evidence="2">Uncharacterized protein</fullName>
    </submittedName>
</protein>
<reference evidence="2 3" key="1">
    <citation type="submission" date="2018-03" db="EMBL/GenBank/DDBJ databases">
        <title>Genomic Encyclopedia of Archaeal and Bacterial Type Strains, Phase II (KMG-II): from individual species to whole genera.</title>
        <authorList>
            <person name="Goeker M."/>
        </authorList>
    </citation>
    <scope>NUCLEOTIDE SEQUENCE [LARGE SCALE GENOMIC DNA]</scope>
    <source>
        <strain evidence="2 3">DSM 45416</strain>
    </source>
</reference>
<feature type="transmembrane region" description="Helical" evidence="1">
    <location>
        <begin position="39"/>
        <end position="56"/>
    </location>
</feature>
<dbReference type="EMBL" id="PVTG01000014">
    <property type="protein sequence ID" value="PRY47485.1"/>
    <property type="molecule type" value="Genomic_DNA"/>
</dbReference>
<comment type="caution">
    <text evidence="2">The sequence shown here is derived from an EMBL/GenBank/DDBJ whole genome shotgun (WGS) entry which is preliminary data.</text>
</comment>
<evidence type="ECO:0000313" key="2">
    <source>
        <dbReference type="EMBL" id="PRY47485.1"/>
    </source>
</evidence>